<evidence type="ECO:0000313" key="2">
    <source>
        <dbReference type="Proteomes" id="UP000324705"/>
    </source>
</evidence>
<accession>A0A9R0WM40</accession>
<sequence>MLSQSLFIVQEGLWSLRVVFFSPQVHVAASECLLELIKLYRDFPLEERREAKFEGELIQLCESEKSEQAKALLKQCLAALKELTGVTMTIG</sequence>
<proteinExistence type="predicted"/>
<dbReference type="Gramene" id="TRITD5Av1G105490.7">
    <property type="protein sequence ID" value="TRITD5Av1G105490.7"/>
    <property type="gene ID" value="TRITD5Av1G105490"/>
</dbReference>
<name>A0A9R0WM40_TRITD</name>
<gene>
    <name evidence="1" type="ORF">TRITD_5Av1G105490</name>
</gene>
<dbReference type="AlphaFoldDB" id="A0A9R0WM40"/>
<reference evidence="1 2" key="1">
    <citation type="submission" date="2017-09" db="EMBL/GenBank/DDBJ databases">
        <authorList>
            <consortium name="International Durum Wheat Genome Sequencing Consortium (IDWGSC)"/>
            <person name="Milanesi L."/>
        </authorList>
    </citation>
    <scope>NUCLEOTIDE SEQUENCE [LARGE SCALE GENOMIC DNA]</scope>
    <source>
        <strain evidence="2">cv. Svevo</strain>
    </source>
</reference>
<evidence type="ECO:0000313" key="1">
    <source>
        <dbReference type="EMBL" id="VAI15767.1"/>
    </source>
</evidence>
<keyword evidence="2" id="KW-1185">Reference proteome</keyword>
<dbReference type="Proteomes" id="UP000324705">
    <property type="component" value="Chromosome 5A"/>
</dbReference>
<organism evidence="1 2">
    <name type="scientific">Triticum turgidum subsp. durum</name>
    <name type="common">Durum wheat</name>
    <name type="synonym">Triticum durum</name>
    <dbReference type="NCBI Taxonomy" id="4567"/>
    <lineage>
        <taxon>Eukaryota</taxon>
        <taxon>Viridiplantae</taxon>
        <taxon>Streptophyta</taxon>
        <taxon>Embryophyta</taxon>
        <taxon>Tracheophyta</taxon>
        <taxon>Spermatophyta</taxon>
        <taxon>Magnoliopsida</taxon>
        <taxon>Liliopsida</taxon>
        <taxon>Poales</taxon>
        <taxon>Poaceae</taxon>
        <taxon>BOP clade</taxon>
        <taxon>Pooideae</taxon>
        <taxon>Triticodae</taxon>
        <taxon>Triticeae</taxon>
        <taxon>Triticinae</taxon>
        <taxon>Triticum</taxon>
    </lineage>
</organism>
<protein>
    <submittedName>
        <fullName evidence="1">Uncharacterized protein</fullName>
    </submittedName>
</protein>
<dbReference type="EMBL" id="LT934119">
    <property type="protein sequence ID" value="VAI15767.1"/>
    <property type="molecule type" value="Genomic_DNA"/>
</dbReference>